<dbReference type="PROSITE" id="PS51257">
    <property type="entry name" value="PROKAR_LIPOPROTEIN"/>
    <property type="match status" value="1"/>
</dbReference>
<name>A0ABM7MJ10_9BURK</name>
<proteinExistence type="predicted"/>
<organism evidence="1 2">
    <name type="scientific">Rhodoferax lithotrophicus</name>
    <dbReference type="NCBI Taxonomy" id="2798804"/>
    <lineage>
        <taxon>Bacteria</taxon>
        <taxon>Pseudomonadati</taxon>
        <taxon>Pseudomonadota</taxon>
        <taxon>Betaproteobacteria</taxon>
        <taxon>Burkholderiales</taxon>
        <taxon>Comamonadaceae</taxon>
        <taxon>Rhodoferax</taxon>
    </lineage>
</organism>
<gene>
    <name evidence="1" type="ORF">MIZ03_1150</name>
</gene>
<evidence type="ECO:0008006" key="3">
    <source>
        <dbReference type="Google" id="ProtNLM"/>
    </source>
</evidence>
<dbReference type="InterPro" id="IPR028082">
    <property type="entry name" value="Peripla_BP_I"/>
</dbReference>
<keyword evidence="2" id="KW-1185">Reference proteome</keyword>
<dbReference type="EMBL" id="AP024238">
    <property type="protein sequence ID" value="BCO26270.1"/>
    <property type="molecule type" value="Genomic_DNA"/>
</dbReference>
<evidence type="ECO:0000313" key="2">
    <source>
        <dbReference type="Proteomes" id="UP000824366"/>
    </source>
</evidence>
<protein>
    <recommendedName>
        <fullName evidence="3">Branched-chain amino acid ABC transporter substrate-binding protein</fullName>
    </recommendedName>
</protein>
<reference evidence="1 2" key="1">
    <citation type="journal article" date="2021" name="Microbiol. Spectr.">
        <title>A Single Bacterium Capable of Oxidation and Reduction of Iron at Circumneutral pH.</title>
        <authorList>
            <person name="Kato S."/>
            <person name="Ohkuma M."/>
        </authorList>
    </citation>
    <scope>NUCLEOTIDE SEQUENCE [LARGE SCALE GENOMIC DNA]</scope>
    <source>
        <strain evidence="1 2">MIZ03</strain>
    </source>
</reference>
<evidence type="ECO:0000313" key="1">
    <source>
        <dbReference type="EMBL" id="BCO26270.1"/>
    </source>
</evidence>
<accession>A0ABM7MJ10</accession>
<dbReference type="Proteomes" id="UP000824366">
    <property type="component" value="Chromosome"/>
</dbReference>
<dbReference type="NCBIfam" id="TIGR03863">
    <property type="entry name" value="PQQ_ABC_bind"/>
    <property type="match status" value="1"/>
</dbReference>
<sequence length="413" mass="44402">MRAAAGRATAGPLRYGLKGALGVGLACGLAFACGLATAAPLQNVTVAVLSLASDVRYTPKQLERAFPDHPAGRVGDAARMAAEDTALELQELGVALKLKEVPLADAQALPKVLAELKAARVQHIVADLPPEVLAALVKIAPAVLGGAMILNVSADGDALRNEACSAALLHTYPSRQMYTDALAQYLAARNWRKLLLLQGPLLEDQLQAAAMVLSAKRYGLKILQTKPFKLSGDPRERDLFNTRLLTNERDHEVVAVMDSQGEFARILPYATQWPRPVMGSNGLMAMAWHPQWDRNGGPQISRRFQKLAKRPMQSQDWAAWIAVKAIAAVVAVDPKADVAKQLKQLRAGDVVVDGNKGPGLTFRAWDGQLRQPIMLGHGDGVVGIAPLDGILHPTEVMDTLGTDQKESKCQQRS</sequence>
<dbReference type="RefSeq" id="WP_223909507.1">
    <property type="nucleotide sequence ID" value="NZ_AP024238.1"/>
</dbReference>
<dbReference type="InterPro" id="IPR022478">
    <property type="entry name" value="ABC_transptr_sub-bd_PQQ"/>
</dbReference>
<dbReference type="SUPFAM" id="SSF53822">
    <property type="entry name" value="Periplasmic binding protein-like I"/>
    <property type="match status" value="1"/>
</dbReference>